<name>A0A1V0M637_PSEAI</name>
<geneLocation type="plasmid" evidence="1">
    <name>pJB37</name>
</geneLocation>
<sequence length="164" mass="18271">MLILGLSQTEDLPMQYAQSNLLSFLAHAPVAVTTNLDHGTETPSGHILMNAARPLLGQTTFQGDFLRGRFYATLDPEDSISEVFARENLKLDGKVVFVVDRATATELILDGCRYRSQYMAMEEEERWSILRDRISDLQDMPLAGFMDKLAKVKGSATENQTQAA</sequence>
<proteinExistence type="predicted"/>
<reference evidence="1" key="1">
    <citation type="submission" date="2017-01" db="EMBL/GenBank/DDBJ databases">
        <title>Complete nucleotide sequence of an IncP-2 blaVIM-2-harboring megaplasmid from Pseudomonas aeruginosa.</title>
        <authorList>
            <person name="Botelho J."/>
            <person name="Grosso F."/>
            <person name="Mabrouk A."/>
            <person name="Peixe L."/>
        </authorList>
    </citation>
    <scope>NUCLEOTIDE SEQUENCE</scope>
    <source>
        <strain evidence="1">FFUP_PS_37</strain>
        <plasmid evidence="1">pJB37</plasmid>
    </source>
</reference>
<dbReference type="AlphaFoldDB" id="A0A1V0M637"/>
<evidence type="ECO:0000313" key="1">
    <source>
        <dbReference type="EMBL" id="ARD70359.1"/>
    </source>
</evidence>
<dbReference type="EMBL" id="KY494864">
    <property type="protein sequence ID" value="ARD70359.1"/>
    <property type="molecule type" value="Genomic_DNA"/>
</dbReference>
<protein>
    <submittedName>
        <fullName evidence="1">Uncharacterized protein</fullName>
    </submittedName>
</protein>
<keyword evidence="1" id="KW-0614">Plasmid</keyword>
<organism evidence="1">
    <name type="scientific">Pseudomonas aeruginosa</name>
    <dbReference type="NCBI Taxonomy" id="287"/>
    <lineage>
        <taxon>Bacteria</taxon>
        <taxon>Pseudomonadati</taxon>
        <taxon>Pseudomonadota</taxon>
        <taxon>Gammaproteobacteria</taxon>
        <taxon>Pseudomonadales</taxon>
        <taxon>Pseudomonadaceae</taxon>
        <taxon>Pseudomonas</taxon>
    </lineage>
</organism>
<accession>A0A1V0M637</accession>